<organism evidence="1 2">
    <name type="scientific">Spirodela intermedia</name>
    <name type="common">Intermediate duckweed</name>
    <dbReference type="NCBI Taxonomy" id="51605"/>
    <lineage>
        <taxon>Eukaryota</taxon>
        <taxon>Viridiplantae</taxon>
        <taxon>Streptophyta</taxon>
        <taxon>Embryophyta</taxon>
        <taxon>Tracheophyta</taxon>
        <taxon>Spermatophyta</taxon>
        <taxon>Magnoliopsida</taxon>
        <taxon>Liliopsida</taxon>
        <taxon>Araceae</taxon>
        <taxon>Lemnoideae</taxon>
        <taxon>Spirodela</taxon>
    </lineage>
</organism>
<gene>
    <name evidence="1" type="ORF">SI8410_02002863</name>
</gene>
<dbReference type="Proteomes" id="UP000663760">
    <property type="component" value="Chromosome 2"/>
</dbReference>
<keyword evidence="2" id="KW-1185">Reference proteome</keyword>
<protein>
    <submittedName>
        <fullName evidence="1">Uncharacterized protein</fullName>
    </submittedName>
</protein>
<reference evidence="1" key="1">
    <citation type="submission" date="2020-02" db="EMBL/GenBank/DDBJ databases">
        <authorList>
            <person name="Scholz U."/>
            <person name="Mascher M."/>
            <person name="Fiebig A."/>
        </authorList>
    </citation>
    <scope>NUCLEOTIDE SEQUENCE</scope>
</reference>
<dbReference type="OrthoDB" id="1713462at2759"/>
<name>A0A7I8K3F1_SPIIN</name>
<evidence type="ECO:0000313" key="1">
    <source>
        <dbReference type="EMBL" id="CAA7391592.1"/>
    </source>
</evidence>
<dbReference type="EMBL" id="LR746265">
    <property type="protein sequence ID" value="CAA7391592.1"/>
    <property type="molecule type" value="Genomic_DNA"/>
</dbReference>
<evidence type="ECO:0000313" key="2">
    <source>
        <dbReference type="Proteomes" id="UP000663760"/>
    </source>
</evidence>
<accession>A0A7I8K3F1</accession>
<sequence length="115" mass="13823">MDLNLYFQVSIPPALTDESNADAKILYERWKRSNILFLSFILQHVPKNIRAGVLIQKFTFMCYIVKENIREYIIAIRDIIFSVHYILQILPIKYDLFKISYYTHKDEWSMIDLMI</sequence>
<proteinExistence type="predicted"/>
<dbReference type="AlphaFoldDB" id="A0A7I8K3F1"/>